<evidence type="ECO:0000259" key="5">
    <source>
        <dbReference type="Pfam" id="PF01168"/>
    </source>
</evidence>
<dbReference type="InterPro" id="IPR029066">
    <property type="entry name" value="PLP-binding_barrel"/>
</dbReference>
<dbReference type="InterPro" id="IPR011078">
    <property type="entry name" value="PyrdxlP_homeostasis"/>
</dbReference>
<dbReference type="GO" id="GO:0030170">
    <property type="term" value="F:pyridoxal phosphate binding"/>
    <property type="evidence" value="ECO:0007669"/>
    <property type="project" value="UniProtKB-UniRule"/>
</dbReference>
<accession>A0A6B9ZQ91</accession>
<dbReference type="PANTHER" id="PTHR10146:SF14">
    <property type="entry name" value="PYRIDOXAL PHOSPHATE HOMEOSTASIS PROTEIN"/>
    <property type="match status" value="1"/>
</dbReference>
<keyword evidence="7" id="KW-1185">Reference proteome</keyword>
<sequence length="248" mass="27866">MTTETYTADILANLNLVKQRIQSAVKMAGRSTEDVQLLLATKTVSAEKVKVVIDAGETLIGENKVQELKEKDYLLGTLPIQRHFIGHLQTNKIKDVLKYAHCIQSVDRPDLVEKLDSRLQYENRFLDIFVQVNTSFEESKFGVHPDEAIRLIEKIRSYGTMRIKGLMTIGLFDADPEKVKPSFRLLREIRDAALRDGLLSKDGAALSMGMSGDLETAIAEGATIVRVGTSIFGKRQYPDAYYWNEKGN</sequence>
<dbReference type="RefSeq" id="WP_162335500.1">
    <property type="nucleotide sequence ID" value="NZ_CP048113.1"/>
</dbReference>
<evidence type="ECO:0000256" key="1">
    <source>
        <dbReference type="ARBA" id="ARBA00022898"/>
    </source>
</evidence>
<dbReference type="AlphaFoldDB" id="A0A6B9ZQ91"/>
<comment type="function">
    <text evidence="2">Pyridoxal 5'-phosphate (PLP)-binding protein, which is involved in PLP homeostasis.</text>
</comment>
<name>A0A6B9ZQ91_9BACT</name>
<organism evidence="6 7">
    <name type="scientific">Chitinophaga agri</name>
    <dbReference type="NCBI Taxonomy" id="2703787"/>
    <lineage>
        <taxon>Bacteria</taxon>
        <taxon>Pseudomonadati</taxon>
        <taxon>Bacteroidota</taxon>
        <taxon>Chitinophagia</taxon>
        <taxon>Chitinophagales</taxon>
        <taxon>Chitinophagaceae</taxon>
        <taxon>Chitinophaga</taxon>
    </lineage>
</organism>
<evidence type="ECO:0000256" key="3">
    <source>
        <dbReference type="PIRSR" id="PIRSR004848-1"/>
    </source>
</evidence>
<evidence type="ECO:0000313" key="6">
    <source>
        <dbReference type="EMBL" id="QHS63784.1"/>
    </source>
</evidence>
<dbReference type="InterPro" id="IPR001608">
    <property type="entry name" value="Ala_racemase_N"/>
</dbReference>
<comment type="similarity">
    <text evidence="2 4">Belongs to the pyridoxal phosphate-binding protein YggS/PROSC family.</text>
</comment>
<dbReference type="Pfam" id="PF01168">
    <property type="entry name" value="Ala_racemase_N"/>
    <property type="match status" value="1"/>
</dbReference>
<dbReference type="SUPFAM" id="SSF51419">
    <property type="entry name" value="PLP-binding barrel"/>
    <property type="match status" value="1"/>
</dbReference>
<evidence type="ECO:0000256" key="4">
    <source>
        <dbReference type="RuleBase" id="RU004514"/>
    </source>
</evidence>
<dbReference type="CDD" id="cd00635">
    <property type="entry name" value="PLPDE_III_YBL036c_like"/>
    <property type="match status" value="1"/>
</dbReference>
<keyword evidence="1 2" id="KW-0663">Pyridoxal phosphate</keyword>
<dbReference type="Proteomes" id="UP000476411">
    <property type="component" value="Chromosome"/>
</dbReference>
<dbReference type="PANTHER" id="PTHR10146">
    <property type="entry name" value="PROLINE SYNTHETASE CO-TRANSCRIBED BACTERIAL HOMOLOG PROTEIN"/>
    <property type="match status" value="1"/>
</dbReference>
<dbReference type="PIRSF" id="PIRSF004848">
    <property type="entry name" value="YBL036c_PLPDEIII"/>
    <property type="match status" value="1"/>
</dbReference>
<feature type="domain" description="Alanine racemase N-terminal" evidence="5">
    <location>
        <begin position="34"/>
        <end position="235"/>
    </location>
</feature>
<dbReference type="EMBL" id="CP048113">
    <property type="protein sequence ID" value="QHS63784.1"/>
    <property type="molecule type" value="Genomic_DNA"/>
</dbReference>
<dbReference type="FunFam" id="3.20.20.10:FF:000018">
    <property type="entry name" value="Pyridoxal phosphate homeostasis protein"/>
    <property type="match status" value="1"/>
</dbReference>
<dbReference type="KEGG" id="chih:GWR21_30650"/>
<protein>
    <recommendedName>
        <fullName evidence="2">Pyridoxal phosphate homeostasis protein</fullName>
        <shortName evidence="2">PLP homeostasis protein</shortName>
    </recommendedName>
</protein>
<dbReference type="HAMAP" id="MF_02087">
    <property type="entry name" value="PLP_homeostasis"/>
    <property type="match status" value="1"/>
</dbReference>
<proteinExistence type="inferred from homology"/>
<evidence type="ECO:0000256" key="2">
    <source>
        <dbReference type="HAMAP-Rule" id="MF_02087"/>
    </source>
</evidence>
<dbReference type="Gene3D" id="3.20.20.10">
    <property type="entry name" value="Alanine racemase"/>
    <property type="match status" value="1"/>
</dbReference>
<evidence type="ECO:0000313" key="7">
    <source>
        <dbReference type="Proteomes" id="UP000476411"/>
    </source>
</evidence>
<reference evidence="6 7" key="1">
    <citation type="submission" date="2020-01" db="EMBL/GenBank/DDBJ databases">
        <title>Complete genome sequence of Chitinophaga sp. H33E-04 isolated from quinoa roots.</title>
        <authorList>
            <person name="Weon H.-Y."/>
            <person name="Lee S.A."/>
        </authorList>
    </citation>
    <scope>NUCLEOTIDE SEQUENCE [LARGE SCALE GENOMIC DNA]</scope>
    <source>
        <strain evidence="6 7">H33E-04</strain>
    </source>
</reference>
<comment type="cofactor">
    <cofactor evidence="3">
        <name>pyridoxal 5'-phosphate</name>
        <dbReference type="ChEBI" id="CHEBI:597326"/>
    </cofactor>
</comment>
<feature type="modified residue" description="N6-(pyridoxal phosphate)lysine" evidence="2 3">
    <location>
        <position position="42"/>
    </location>
</feature>
<gene>
    <name evidence="6" type="ORF">GWR21_30650</name>
</gene>
<dbReference type="NCBIfam" id="TIGR00044">
    <property type="entry name" value="YggS family pyridoxal phosphate-dependent enzyme"/>
    <property type="match status" value="1"/>
</dbReference>